<dbReference type="InterPro" id="IPR051567">
    <property type="entry name" value="Unconventional_Myosin_ATPase"/>
</dbReference>
<keyword evidence="6 12" id="KW-0547">Nucleotide-binding</keyword>
<dbReference type="Proteomes" id="UP000824219">
    <property type="component" value="Linkage Group LG17"/>
</dbReference>
<dbReference type="InterPro" id="IPR036106">
    <property type="entry name" value="MYSc_Myo7"/>
</dbReference>
<evidence type="ECO:0000256" key="8">
    <source>
        <dbReference type="ARBA" id="ARBA00023123"/>
    </source>
</evidence>
<evidence type="ECO:0000256" key="10">
    <source>
        <dbReference type="ARBA" id="ARBA00023203"/>
    </source>
</evidence>
<organism evidence="19 20">
    <name type="scientific">Hemibagrus wyckioides</name>
    <dbReference type="NCBI Taxonomy" id="337641"/>
    <lineage>
        <taxon>Eukaryota</taxon>
        <taxon>Metazoa</taxon>
        <taxon>Chordata</taxon>
        <taxon>Craniata</taxon>
        <taxon>Vertebrata</taxon>
        <taxon>Euteleostomi</taxon>
        <taxon>Actinopterygii</taxon>
        <taxon>Neopterygii</taxon>
        <taxon>Teleostei</taxon>
        <taxon>Ostariophysi</taxon>
        <taxon>Siluriformes</taxon>
        <taxon>Bagridae</taxon>
        <taxon>Hemibagrus</taxon>
    </lineage>
</organism>
<dbReference type="SMART" id="SM00015">
    <property type="entry name" value="IQ"/>
    <property type="match status" value="4"/>
</dbReference>
<dbReference type="Gene3D" id="3.40.850.10">
    <property type="entry name" value="Kinesin motor domain"/>
    <property type="match status" value="1"/>
</dbReference>
<feature type="compositionally biased region" description="Acidic residues" evidence="13">
    <location>
        <begin position="907"/>
        <end position="917"/>
    </location>
</feature>
<dbReference type="GO" id="GO:0048731">
    <property type="term" value="P:system development"/>
    <property type="evidence" value="ECO:0007669"/>
    <property type="project" value="UniProtKB-ARBA"/>
</dbReference>
<dbReference type="InterPro" id="IPR041794">
    <property type="entry name" value="MyoVII_FERM_C2"/>
</dbReference>
<dbReference type="InterPro" id="IPR035963">
    <property type="entry name" value="FERM_2"/>
</dbReference>
<dbReference type="InterPro" id="IPR029071">
    <property type="entry name" value="Ubiquitin-like_domsf"/>
</dbReference>
<feature type="domain" description="SH3" evidence="15">
    <location>
        <begin position="1535"/>
        <end position="1601"/>
    </location>
</feature>
<dbReference type="PANTHER" id="PTHR22692:SF24">
    <property type="entry name" value="MYOSIN VIIB"/>
    <property type="match status" value="1"/>
</dbReference>
<dbReference type="InterPro" id="IPR036961">
    <property type="entry name" value="Kinesin_motor_dom_sf"/>
</dbReference>
<dbReference type="Pfam" id="PF00063">
    <property type="entry name" value="Myosin_head"/>
    <property type="match status" value="1"/>
</dbReference>
<dbReference type="InterPro" id="IPR027417">
    <property type="entry name" value="P-loop_NTPase"/>
</dbReference>
<dbReference type="InterPro" id="IPR006020">
    <property type="entry name" value="PTB/PI_dom"/>
</dbReference>
<dbReference type="Gene3D" id="2.30.29.30">
    <property type="entry name" value="Pleckstrin-homology domain (PH domain)/Phosphotyrosine-binding domain (PTB)"/>
    <property type="match status" value="2"/>
</dbReference>
<dbReference type="InterPro" id="IPR011993">
    <property type="entry name" value="PH-like_dom_sf"/>
</dbReference>
<reference evidence="19 20" key="1">
    <citation type="submission" date="2021-06" db="EMBL/GenBank/DDBJ databases">
        <title>Chromosome-level genome assembly of the red-tail catfish (Hemibagrus wyckioides).</title>
        <authorList>
            <person name="Shao F."/>
        </authorList>
    </citation>
    <scope>NUCLEOTIDE SEQUENCE [LARGE SCALE GENOMIC DNA]</scope>
    <source>
        <strain evidence="19">EC202008001</strain>
        <tissue evidence="19">Blood</tissue>
    </source>
</reference>
<keyword evidence="3 11" id="KW-0728">SH3 domain</keyword>
<dbReference type="CDD" id="cd01381">
    <property type="entry name" value="MYSc_Myo7"/>
    <property type="match status" value="1"/>
</dbReference>
<dbReference type="Gene3D" id="1.20.58.530">
    <property type="match status" value="1"/>
</dbReference>
<evidence type="ECO:0000256" key="3">
    <source>
        <dbReference type="ARBA" id="ARBA00022443"/>
    </source>
</evidence>
<evidence type="ECO:0000313" key="20">
    <source>
        <dbReference type="Proteomes" id="UP000824219"/>
    </source>
</evidence>
<feature type="compositionally biased region" description="Basic and acidic residues" evidence="13">
    <location>
        <begin position="938"/>
        <end position="951"/>
    </location>
</feature>
<dbReference type="Pfam" id="PF00784">
    <property type="entry name" value="MyTH4"/>
    <property type="match status" value="2"/>
</dbReference>
<dbReference type="InterPro" id="IPR041793">
    <property type="entry name" value="MyoVII_FERM_C1"/>
</dbReference>
<dbReference type="CDD" id="cd17093">
    <property type="entry name" value="FERM2_F1_Myosin-VII"/>
    <property type="match status" value="1"/>
</dbReference>
<dbReference type="GO" id="GO:0005737">
    <property type="term" value="C:cytoplasm"/>
    <property type="evidence" value="ECO:0007669"/>
    <property type="project" value="UniProtKB-SubCell"/>
</dbReference>
<dbReference type="EMBL" id="JAHKSW010000017">
    <property type="protein sequence ID" value="KAG7321570.1"/>
    <property type="molecule type" value="Genomic_DNA"/>
</dbReference>
<dbReference type="CDD" id="cd13199">
    <property type="entry name" value="FERM_C2_MyoVII"/>
    <property type="match status" value="1"/>
</dbReference>
<dbReference type="InterPro" id="IPR000048">
    <property type="entry name" value="IQ_motif_EF-hand-BS"/>
</dbReference>
<dbReference type="PROSITE" id="PS50002">
    <property type="entry name" value="SH3"/>
    <property type="match status" value="1"/>
</dbReference>
<feature type="domain" description="FERM" evidence="16">
    <location>
        <begin position="1230"/>
        <end position="1537"/>
    </location>
</feature>
<feature type="domain" description="FERM" evidence="16">
    <location>
        <begin position="1827"/>
        <end position="2130"/>
    </location>
</feature>
<dbReference type="InterPro" id="IPR000857">
    <property type="entry name" value="MyTH4_dom"/>
</dbReference>
<evidence type="ECO:0000256" key="5">
    <source>
        <dbReference type="ARBA" id="ARBA00022737"/>
    </source>
</evidence>
<evidence type="ECO:0000259" key="14">
    <source>
        <dbReference type="PROSITE" id="PS01179"/>
    </source>
</evidence>
<evidence type="ECO:0000259" key="18">
    <source>
        <dbReference type="PROSITE" id="PS51456"/>
    </source>
</evidence>
<keyword evidence="20" id="KW-1185">Reference proteome</keyword>
<dbReference type="OrthoDB" id="6108017at2759"/>
<evidence type="ECO:0000256" key="12">
    <source>
        <dbReference type="PROSITE-ProRule" id="PRU00782"/>
    </source>
</evidence>
<sequence>MDSGIGVPIGARVKMLDGKQVILLDDEGKERSVSENEQASLRLMHPTSVEGVDDMIKLGDLTEASVLRNLLIRHKQDIIYTYIGSVLVAMNPYQLLPIYTADQVHLYHSRRLGELPPHVFAIADSCYYNMRRNQRNQCCIISGESGAGKTESTKLILQFLAAVSGQHSWIEQQILQANPVLEAFGNAKTTRNDNSSRFGKYIEIFFNKDGVIEGAHMEQYLLEKSRVCHQASMERNYHIFYCLLSGMPKEQKNTLSLGDATQFNYLTEGNCITCEGRDDGEDFGLIRTALKVLTFSDRECWDIFKLLAAILHLGNVAFSSSTVNNMDSCEVLESQHFSVAAKLLEVDNTHLDASLTSRTFMTRQEKVMKPLSSEQALDCRDALAKAIYTKLFIWIFGKMNSAIHQKQMSGSSTQKSIGLLDIFGFENFKVNSFEQLCINYANEQLQQFFVAHIFKLEQEEYLKEGVTWKNVSFIDNQHTLDLLALQPLNLLSLIDEETHFPKGTDKSMLDKMNNKHQCSKIYVPPKSNHILRFGVRHFAGVVYYDCKGFLEKNRDVLNLDIITLIQKSSSKLLRHIFETELNLCQVKPINNNNNNNHHRIIITQKKPTRPLQQGNEQRRQISTLSGQFRQSLDTLMKALSLCQPFFIRCFKPNDTKLSMVFDRDLCMQQLRYSGVLETIKVRKMGYPIQHKFKEFLGRYRVLLKTTDCDPNKASASDCCNAICRAVIKCQDDWRIGMTKIFLKDHHDSFLELERERELNRKALIIQRVMLGHKDRKNFIRKRSAAVTVQKNWRSYRDRKQFMKLRQGFMRLQAVVRARQGFLQYRRKRGAAVTLQKHTRSYLTRKDQKRRQDAAILLQAHTRGLLARKQLKRLKDDAFLSAQKRQERELAALELQRRLNQTKRQISEPEETQEEDTSHEEMVENAFRFLPSATESEEEPRQDRTQEEQTVELKKEKEVLQIVVTPVANDDQTDEEEEKEEEEDDDEFSFANFCALHFQQSATHTHIQQRLKQPLLYHEEERDTLACLSVFWMIMKFMGDIPEQSKARQSLTPNLIQQHLGQHQGRRLSHFVGLDEKILRKKLKHDNKRKPSAILEELNMEDMGEEDDVLIGEGPSLDRPMTSLEKLHIIVGYALRRPLIRDEIYCQICKQLTKNKNPKSCKQGWILLSSCLGIFPPTALLTRYLEHFIHRGPAEFSSSCAKRLRRILTNGERKEVPCWIELHATETKKPISVDVTLTDGRVLTLPIDSSSTSSELCSAVAEKIALKDMFGFSLYISYCDKNWSLGSSMYHVLDAISLCEQEEKRKGGEEKNAPWSLSFQKELFTPWHDCTTDSISTELIYMQIIHNLKSGEYQCDKEDEYVQLAAKHYYIKYGTESSREKAKSIVWECLSLNLIENKSEVRLVQLVSNFHEQGLYRNSSPDRVKAEVVEYGRLTWPIYFSKFFETIVISGPLPQEKVVMAVNWNGVSFHEGKEKTYLKISYPEVTGVEIVSEGHGVSQTREVVSLSTLRGEFKLKAVKAQSMVELLSTFLNGLKERSVYAVAVQDSSRQDDATFLSCKKGDLINIIKDGEYAPEGGWINGRNDRTGQTGAVSTDTITVLPTLSRPSDDILALLNPSQRKLVATALLKEDMSSETMAHSLKDFSFEHFREAGKDAGRPGRARVQEKLWAQSREPLKQPLLKSLQKNSELSQLCFFFLNDPVPILKYMGDYPIKSTRNPVELTDQIYGPPLQHPDLRDEVYCQIMKQLTKNNNALSRERGWQLLWLCCGLFPPSQSLLKHTQRFLESRPREPLSSACLQRLQGVVRLEARTAAPHHVEVDAIRQNSSQIFHKVHFPDNSADLFEVTSTTRIRDLCRSIAHNLMLSSADGYSLFVKTADKVVSMKEQLYFFDNLKELTDAPKKGKKTKESTQATVPYLVLFMRKLWFNVIPGKDLKADLMFHFPQELPKYLRGYHSVEKQDLISLAGILFRVRVDADRSQFVMIPRMMKELVPADQHKIMSTEDWKKHIISEYNKQAGITVEEAKVRFLKAITSWPTFGCAFFEVKQTSERSYPNVILISISKQGVSLINPKTKEVLVMHPFSRITNWSSGNTYFHLTIGSLVKGNTLLCETSMGYKMDDLLNSYVNMYMQERVLVRERSRRFF</sequence>
<dbReference type="SUPFAM" id="SSF54236">
    <property type="entry name" value="Ubiquitin-like"/>
    <property type="match status" value="2"/>
</dbReference>
<evidence type="ECO:0000256" key="1">
    <source>
        <dbReference type="ARBA" id="ARBA00004496"/>
    </source>
</evidence>
<evidence type="ECO:0000256" key="6">
    <source>
        <dbReference type="ARBA" id="ARBA00022741"/>
    </source>
</evidence>
<dbReference type="CDD" id="cd17092">
    <property type="entry name" value="FERM1_F1_Myosin-VII"/>
    <property type="match status" value="1"/>
</dbReference>
<accession>A0A9D3NIF3</accession>
<dbReference type="GO" id="GO:0003779">
    <property type="term" value="F:actin binding"/>
    <property type="evidence" value="ECO:0007669"/>
    <property type="project" value="UniProtKB-KW"/>
</dbReference>
<dbReference type="PROSITE" id="PS01179">
    <property type="entry name" value="PID"/>
    <property type="match status" value="1"/>
</dbReference>
<dbReference type="InterPro" id="IPR019748">
    <property type="entry name" value="FERM_central"/>
</dbReference>
<evidence type="ECO:0000256" key="13">
    <source>
        <dbReference type="SAM" id="MobiDB-lite"/>
    </source>
</evidence>
<dbReference type="PROSITE" id="PS50057">
    <property type="entry name" value="FERM_3"/>
    <property type="match status" value="2"/>
</dbReference>
<dbReference type="InterPro" id="IPR019749">
    <property type="entry name" value="Band_41_domain"/>
</dbReference>
<dbReference type="Pfam" id="PF21989">
    <property type="entry name" value="RA_2"/>
    <property type="match status" value="2"/>
</dbReference>
<feature type="region of interest" description="Actin-binding" evidence="12">
    <location>
        <begin position="632"/>
        <end position="654"/>
    </location>
</feature>
<keyword evidence="8 12" id="KW-0518">Myosin</keyword>
<dbReference type="Gene3D" id="1.20.120.720">
    <property type="entry name" value="Myosin VI head, motor domain, U50 subdomain"/>
    <property type="match status" value="1"/>
</dbReference>
<dbReference type="SMART" id="SM00242">
    <property type="entry name" value="MYSc"/>
    <property type="match status" value="1"/>
</dbReference>
<evidence type="ECO:0000256" key="9">
    <source>
        <dbReference type="ARBA" id="ARBA00023175"/>
    </source>
</evidence>
<keyword evidence="5" id="KW-0677">Repeat</keyword>
<feature type="compositionally biased region" description="Acidic residues" evidence="13">
    <location>
        <begin position="970"/>
        <end position="985"/>
    </location>
</feature>
<dbReference type="InterPro" id="IPR002404">
    <property type="entry name" value="IRS_PTB"/>
</dbReference>
<keyword evidence="7 12" id="KW-0067">ATP-binding</keyword>
<evidence type="ECO:0000256" key="7">
    <source>
        <dbReference type="ARBA" id="ARBA00022840"/>
    </source>
</evidence>
<dbReference type="PRINTS" id="PR00193">
    <property type="entry name" value="MYOSINHEAVY"/>
</dbReference>
<evidence type="ECO:0000259" key="16">
    <source>
        <dbReference type="PROSITE" id="PS50057"/>
    </source>
</evidence>
<dbReference type="Gene3D" id="1.20.80.10">
    <property type="match status" value="2"/>
</dbReference>
<dbReference type="SMART" id="SM00295">
    <property type="entry name" value="B41"/>
    <property type="match status" value="2"/>
</dbReference>
<dbReference type="Gene3D" id="1.25.40.530">
    <property type="entry name" value="MyTH4 domain"/>
    <property type="match status" value="2"/>
</dbReference>
<dbReference type="InterPro" id="IPR036028">
    <property type="entry name" value="SH3-like_dom_sf"/>
</dbReference>
<dbReference type="PANTHER" id="PTHR22692">
    <property type="entry name" value="MYOSIN VII, XV"/>
    <property type="match status" value="1"/>
</dbReference>
<protein>
    <recommendedName>
        <fullName evidence="21">Myosin VIIBb</fullName>
    </recommendedName>
</protein>
<dbReference type="Gene3D" id="2.30.30.40">
    <property type="entry name" value="SH3 Domains"/>
    <property type="match status" value="1"/>
</dbReference>
<evidence type="ECO:0000256" key="4">
    <source>
        <dbReference type="ARBA" id="ARBA00022490"/>
    </source>
</evidence>
<dbReference type="InterPro" id="IPR057130">
    <property type="entry name" value="Myosin_VII_N"/>
</dbReference>
<feature type="domain" description="MyTH4" evidence="17">
    <location>
        <begin position="1005"/>
        <end position="1225"/>
    </location>
</feature>
<feature type="domain" description="MyTH4" evidence="17">
    <location>
        <begin position="1669"/>
        <end position="1821"/>
    </location>
</feature>
<dbReference type="SMART" id="SM00139">
    <property type="entry name" value="MyTH4"/>
    <property type="match status" value="2"/>
</dbReference>
<dbReference type="InterPro" id="IPR001609">
    <property type="entry name" value="Myosin_head_motor_dom-like"/>
</dbReference>
<keyword evidence="4" id="KW-0963">Cytoplasm</keyword>
<comment type="subcellular location">
    <subcellularLocation>
        <location evidence="1">Cytoplasm</location>
    </subcellularLocation>
</comment>
<dbReference type="Gene3D" id="6.20.240.20">
    <property type="match status" value="1"/>
</dbReference>
<dbReference type="InterPro" id="IPR014352">
    <property type="entry name" value="FERM/acyl-CoA-bd_prot_sf"/>
</dbReference>
<dbReference type="GO" id="GO:0120025">
    <property type="term" value="C:plasma membrane bounded cell projection"/>
    <property type="evidence" value="ECO:0007669"/>
    <property type="project" value="UniProtKB-ARBA"/>
</dbReference>
<feature type="region of interest" description="Disordered" evidence="13">
    <location>
        <begin position="965"/>
        <end position="985"/>
    </location>
</feature>
<evidence type="ECO:0000256" key="2">
    <source>
        <dbReference type="ARBA" id="ARBA00008314"/>
    </source>
</evidence>
<dbReference type="Pfam" id="PF00612">
    <property type="entry name" value="IQ"/>
    <property type="match status" value="3"/>
</dbReference>
<evidence type="ECO:0000259" key="17">
    <source>
        <dbReference type="PROSITE" id="PS51016"/>
    </source>
</evidence>
<name>A0A9D3NIF3_9TELE</name>
<dbReference type="SUPFAM" id="SSF47031">
    <property type="entry name" value="Second domain of FERM"/>
    <property type="match status" value="2"/>
</dbReference>
<feature type="domain" description="PID" evidence="14">
    <location>
        <begin position="2054"/>
        <end position="2083"/>
    </location>
</feature>
<dbReference type="Pfam" id="PF24123">
    <property type="entry name" value="Myosin_VII_N"/>
    <property type="match status" value="1"/>
</dbReference>
<comment type="caution">
    <text evidence="19">The sequence shown here is derived from an EMBL/GenBank/DDBJ whole genome shotgun (WGS) entry which is preliminary data.</text>
</comment>
<dbReference type="Gene3D" id="1.10.10.820">
    <property type="match status" value="1"/>
</dbReference>
<dbReference type="Pfam" id="PF00373">
    <property type="entry name" value="FERM_M"/>
    <property type="match status" value="1"/>
</dbReference>
<dbReference type="PROSITE" id="PS51456">
    <property type="entry name" value="MYOSIN_MOTOR"/>
    <property type="match status" value="1"/>
</dbReference>
<dbReference type="GO" id="GO:0003774">
    <property type="term" value="F:cytoskeletal motor activity"/>
    <property type="evidence" value="ECO:0007669"/>
    <property type="project" value="UniProtKB-UniRule"/>
</dbReference>
<dbReference type="InterPro" id="IPR038185">
    <property type="entry name" value="MyTH4_dom_sf"/>
</dbReference>
<dbReference type="SUPFAM" id="SSF52540">
    <property type="entry name" value="P-loop containing nucleoside triphosphate hydrolases"/>
    <property type="match status" value="2"/>
</dbReference>
<evidence type="ECO:0008006" key="21">
    <source>
        <dbReference type="Google" id="ProtNLM"/>
    </source>
</evidence>
<dbReference type="InterPro" id="IPR001452">
    <property type="entry name" value="SH3_domain"/>
</dbReference>
<dbReference type="Pfam" id="PF02174">
    <property type="entry name" value="IRS"/>
    <property type="match status" value="1"/>
</dbReference>
<dbReference type="InterPro" id="IPR000299">
    <property type="entry name" value="FERM_domain"/>
</dbReference>
<dbReference type="CDD" id="cd14473">
    <property type="entry name" value="FERM_B-lobe"/>
    <property type="match status" value="2"/>
</dbReference>
<feature type="domain" description="Myosin motor" evidence="18">
    <location>
        <begin position="50"/>
        <end position="757"/>
    </location>
</feature>
<proteinExistence type="inferred from homology"/>
<feature type="binding site" evidence="12">
    <location>
        <begin position="143"/>
        <end position="150"/>
    </location>
    <ligand>
        <name>ATP</name>
        <dbReference type="ChEBI" id="CHEBI:30616"/>
    </ligand>
</feature>
<evidence type="ECO:0000313" key="19">
    <source>
        <dbReference type="EMBL" id="KAG7321570.1"/>
    </source>
</evidence>
<dbReference type="PROSITE" id="PS51016">
    <property type="entry name" value="MYTH4"/>
    <property type="match status" value="2"/>
</dbReference>
<evidence type="ECO:0000259" key="15">
    <source>
        <dbReference type="PROSITE" id="PS50002"/>
    </source>
</evidence>
<keyword evidence="10 12" id="KW-0009">Actin-binding</keyword>
<dbReference type="GO" id="GO:0016459">
    <property type="term" value="C:myosin complex"/>
    <property type="evidence" value="ECO:0007669"/>
    <property type="project" value="UniProtKB-KW"/>
</dbReference>
<evidence type="ECO:0000256" key="11">
    <source>
        <dbReference type="PROSITE-ProRule" id="PRU00192"/>
    </source>
</evidence>
<dbReference type="SUPFAM" id="SSF50729">
    <property type="entry name" value="PH domain-like"/>
    <property type="match status" value="1"/>
</dbReference>
<dbReference type="Gene3D" id="3.10.20.90">
    <property type="entry name" value="Phosphatidylinositol 3-kinase Catalytic Subunit, Chain A, domain 1"/>
    <property type="match status" value="2"/>
</dbReference>
<comment type="similarity">
    <text evidence="2 12">Belongs to the TRAFAC class myosin-kinesin ATPase superfamily. Myosin family.</text>
</comment>
<gene>
    <name evidence="19" type="ORF">KOW79_014428</name>
</gene>
<dbReference type="Pfam" id="PF21998">
    <property type="entry name" value="FERM_C1_MyoVII"/>
    <property type="match status" value="1"/>
</dbReference>
<dbReference type="Gene3D" id="1.20.5.190">
    <property type="match status" value="2"/>
</dbReference>
<dbReference type="FunFam" id="1.10.10.820:FF:000001">
    <property type="entry name" value="Myosin heavy chain"/>
    <property type="match status" value="1"/>
</dbReference>
<keyword evidence="9 12" id="KW-0505">Motor protein</keyword>
<dbReference type="GO" id="GO:0005524">
    <property type="term" value="F:ATP binding"/>
    <property type="evidence" value="ECO:0007669"/>
    <property type="project" value="UniProtKB-UniRule"/>
</dbReference>
<dbReference type="PROSITE" id="PS50096">
    <property type="entry name" value="IQ"/>
    <property type="match status" value="3"/>
</dbReference>
<feature type="region of interest" description="Disordered" evidence="13">
    <location>
        <begin position="900"/>
        <end position="951"/>
    </location>
</feature>
<dbReference type="SUPFAM" id="SSF50044">
    <property type="entry name" value="SH3-domain"/>
    <property type="match status" value="1"/>
</dbReference>